<feature type="region of interest" description="Disordered" evidence="3">
    <location>
        <begin position="1"/>
        <end position="68"/>
    </location>
</feature>
<dbReference type="SMART" id="SM00369">
    <property type="entry name" value="LRR_TYP"/>
    <property type="match status" value="5"/>
</dbReference>
<dbReference type="InterPro" id="IPR003377">
    <property type="entry name" value="Cornichon"/>
</dbReference>
<dbReference type="InterPro" id="IPR003591">
    <property type="entry name" value="Leu-rich_rpt_typical-subtyp"/>
</dbReference>
<evidence type="ECO:0000313" key="5">
    <source>
        <dbReference type="EMBL" id="QWW25150.1"/>
    </source>
</evidence>
<dbReference type="GO" id="GO:1902412">
    <property type="term" value="P:regulation of mitotic cytokinesis"/>
    <property type="evidence" value="ECO:0007669"/>
    <property type="project" value="TreeGrafter"/>
</dbReference>
<dbReference type="GO" id="GO:0016192">
    <property type="term" value="P:vesicle-mediated transport"/>
    <property type="evidence" value="ECO:0007669"/>
    <property type="project" value="InterPro"/>
</dbReference>
<feature type="region of interest" description="Disordered" evidence="3">
    <location>
        <begin position="549"/>
        <end position="590"/>
    </location>
</feature>
<dbReference type="SMART" id="SM00365">
    <property type="entry name" value="LRR_SD22"/>
    <property type="match status" value="5"/>
</dbReference>
<organism evidence="5">
    <name type="scientific">Candidozyma auris</name>
    <name type="common">Yeast</name>
    <name type="synonym">Candida auris</name>
    <dbReference type="NCBI Taxonomy" id="498019"/>
    <lineage>
        <taxon>Eukaryota</taxon>
        <taxon>Fungi</taxon>
        <taxon>Dikarya</taxon>
        <taxon>Ascomycota</taxon>
        <taxon>Saccharomycotina</taxon>
        <taxon>Pichiomycetes</taxon>
        <taxon>Metschnikowiaceae</taxon>
        <taxon>Candidozyma</taxon>
    </lineage>
</organism>
<evidence type="ECO:0000256" key="4">
    <source>
        <dbReference type="SAM" id="Phobius"/>
    </source>
</evidence>
<dbReference type="SUPFAM" id="SSF52058">
    <property type="entry name" value="L domain-like"/>
    <property type="match status" value="2"/>
</dbReference>
<dbReference type="InterPro" id="IPR052574">
    <property type="entry name" value="CDIRP"/>
</dbReference>
<dbReference type="InterPro" id="IPR043047">
    <property type="entry name" value="Hri1_N_sf"/>
</dbReference>
<feature type="region of interest" description="Disordered" evidence="3">
    <location>
        <begin position="446"/>
        <end position="493"/>
    </location>
</feature>
<dbReference type="InterPro" id="IPR032675">
    <property type="entry name" value="LRR_dom_sf"/>
</dbReference>
<protein>
    <recommendedName>
        <fullName evidence="6">ER-derived vesicles protein ERV14</fullName>
    </recommendedName>
</protein>
<gene>
    <name evidence="5" type="ORF">CA7LBN_004032</name>
</gene>
<dbReference type="PANTHER" id="PTHR47566">
    <property type="match status" value="1"/>
</dbReference>
<dbReference type="GO" id="GO:0061499">
    <property type="term" value="C:outer plaque of mitotic spindle pole body"/>
    <property type="evidence" value="ECO:0007669"/>
    <property type="project" value="TreeGrafter"/>
</dbReference>
<dbReference type="PROSITE" id="PS01340">
    <property type="entry name" value="CORNICHON"/>
    <property type="match status" value="1"/>
</dbReference>
<evidence type="ECO:0000256" key="3">
    <source>
        <dbReference type="SAM" id="MobiDB-lite"/>
    </source>
</evidence>
<keyword evidence="2" id="KW-0677">Repeat</keyword>
<dbReference type="Gene3D" id="2.40.128.310">
    <property type="entry name" value="Protein HRI1, C-terminal domain"/>
    <property type="match status" value="1"/>
</dbReference>
<accession>A0A8F2W587</accession>
<keyword evidence="4" id="KW-1133">Transmembrane helix</keyword>
<keyword evidence="4" id="KW-0472">Membrane</keyword>
<feature type="transmembrane region" description="Helical" evidence="4">
    <location>
        <begin position="1507"/>
        <end position="1529"/>
    </location>
</feature>
<reference evidence="5" key="1">
    <citation type="submission" date="2021-06" db="EMBL/GenBank/DDBJ databases">
        <title>Candida auris outbreak in lebanese hospital.</title>
        <authorList>
            <person name="Finianos M."/>
        </authorList>
    </citation>
    <scope>NUCLEOTIDE SEQUENCE</scope>
    <source>
        <strain evidence="5">CA7LBN</strain>
    </source>
</reference>
<dbReference type="Proteomes" id="UP000825438">
    <property type="component" value="Chromosome V"/>
</dbReference>
<dbReference type="GO" id="GO:0035591">
    <property type="term" value="F:signaling adaptor activity"/>
    <property type="evidence" value="ECO:0007669"/>
    <property type="project" value="TreeGrafter"/>
</dbReference>
<dbReference type="CDD" id="cd11693">
    <property type="entry name" value="HRI1_C_like"/>
    <property type="match status" value="1"/>
</dbReference>
<dbReference type="Gene3D" id="3.80.10.10">
    <property type="entry name" value="Ribonuclease Inhibitor"/>
    <property type="match status" value="3"/>
</dbReference>
<sequence length="1532" mass="173997">MSIPVKALNSQDWRREQNIASELEMPEAPPYSSNSADGPAESLEHIDLGSTPQLDVPVASETASRNTYKEQLRYHQNSGFIGENSGVGASVPNTFKHKSHPNAKTKERIGMAPLQESQPDEETHKASLPSYPVKTSTVKSIDINSQDHSTKQNETPSWMPQVLREEWSKSKISVPEENQEQMPNLDFLGGQESNTFIHNPQNSQEHPATPIWKRMSKDYMSNTRSKPLQSIFQTSDESKGNLHSGSSKSMSHLNVKNPNTPKNGHSAGLSYSSAFSTPVATKDGDIHLTQQQIHQLEDILEKAKDKPDDYPIKGSPLKLFGSDYDTFTKVFLSKFVDKVRSTANSTQKPTRNVSVSDKPGPKLEIQKFTKAGDYTDQDFMNNANHVFANIQKRVNQPRHLFSKRSDHSMSFQRSIEHNTVTSTPKADKVNDIDVIAPLEEFSSFSTNFEDSSAESHDDVRRNDTTNAHHNEYTSFDHSQTPRDALPNHEPVETQHDDVSVYTFDDISDTEQVQNHIAPQFNEPLENNKVRSQGDDYPKAHVAVNKYTSSMSSVKRHVKGAEPNHSMDDEENEKEEEAHSTFDNTDTMPPIVWKRPSRLRLSKNHANRRVMSNSNLENQINKGTVKPGKFPEQYGNMVFDSKNSRWVTKGKENDYPGSLDSILDLPTESQNHVEEQETKETSILKSSRKPSMREKNLEVSFQIPDKSFEYDLAESNHDDVTNVTDLGEVTFTQTHKRLVSLITGSIDTSAWKHVSYIDLSSKQLETVEGLSEYLPNLTRIDLSSNYIRFMKGVPRRCLELDLSQNSLDEMVSFSEHRDLQVLDISSNSLETLKSLQHNIHLSRLNISNNLLSSLHGLGKLSGLTYLNLSQNDLSGEIDFSHYYLPNLQELNLSENKLRSVTRIDSLPSLRILNLNENKLTNLSCSTAHPHLKKLLLKLNRLRTLDLAQFPLLRVLRIDGNALTKIPNLKNLKFLQEVSAKCQDSAGIAQDIVKSISDVVSMDMSGNAIISNMFSEPEHIPSLPFMNLNILNLSAVGLTAIPDSFGDVFPNVRELNLNFNKLIDIKGLSKINKLKKLNLVSNNIDRIEMVLTTLSSSRKSMKVLDMRLNSINLKLYPYVFNPLELDAASDQEPPAGPIQLEALDDIENFSIHYNSLIKSKEDWNTRDEEFLKNLEADGMGKTTHTLVSTSPANHFVDCRIHKERLPHVQKGKEPEDFEEVFDWVMTGIEVPIEGTNKIHFKHDINSKEVVESVKTGKPIGECKDEEDIGEFAPVEGSEDRQETGISTHPKTGKLNPYIEIWRSLDPSEYTPDHEAREKEGEVRCVVLDVISEEKKGKLVRLGNWVQGVIYSDNERVHRLSILRSFYNKQTEKWEPQIKYGLLEFPDVFDQELGEEFTAAGITWKLFIFAVIINIVNLFTQVFFTIMYSDLESDYINPIELCHKLNPWFIPEAAVHGFLTILFLLNGFWFVFLLNLPLLAFNVNKFINKNHLLDATEIFRTLSRHKKESFIKLGFHLLMFFFYLYRMIMALVSDE</sequence>
<dbReference type="InterPro" id="IPR001611">
    <property type="entry name" value="Leu-rich_rpt"/>
</dbReference>
<dbReference type="InterPro" id="IPR033466">
    <property type="entry name" value="Cornichon_conserved"/>
</dbReference>
<feature type="region of interest" description="Disordered" evidence="3">
    <location>
        <begin position="230"/>
        <end position="269"/>
    </location>
</feature>
<dbReference type="SMART" id="SM01398">
    <property type="entry name" value="Cornichon"/>
    <property type="match status" value="1"/>
</dbReference>
<dbReference type="PANTHER" id="PTHR47566:SF1">
    <property type="entry name" value="PROTEIN NUD1"/>
    <property type="match status" value="1"/>
</dbReference>
<evidence type="ECO:0000256" key="1">
    <source>
        <dbReference type="ARBA" id="ARBA00022614"/>
    </source>
</evidence>
<dbReference type="SMART" id="SM00364">
    <property type="entry name" value="LRR_BAC"/>
    <property type="match status" value="5"/>
</dbReference>
<dbReference type="GO" id="GO:0031028">
    <property type="term" value="P:septation initiation signaling"/>
    <property type="evidence" value="ECO:0007669"/>
    <property type="project" value="TreeGrafter"/>
</dbReference>
<name>A0A8F2W587_CANAR</name>
<feature type="compositionally biased region" description="Basic and acidic residues" evidence="3">
    <location>
        <begin position="453"/>
        <end position="471"/>
    </location>
</feature>
<feature type="region of interest" description="Disordered" evidence="3">
    <location>
        <begin position="668"/>
        <end position="688"/>
    </location>
</feature>
<dbReference type="Pfam" id="PF03311">
    <property type="entry name" value="Cornichon"/>
    <property type="match status" value="1"/>
</dbReference>
<keyword evidence="4" id="KW-0812">Transmembrane</keyword>
<dbReference type="Gene3D" id="2.40.128.320">
    <property type="entry name" value="Protein HRI1, N-terminal domain"/>
    <property type="match status" value="1"/>
</dbReference>
<dbReference type="EMBL" id="CP076753">
    <property type="protein sequence ID" value="QWW25150.1"/>
    <property type="molecule type" value="Genomic_DNA"/>
</dbReference>
<feature type="compositionally biased region" description="Basic and acidic residues" evidence="3">
    <location>
        <begin position="670"/>
        <end position="681"/>
    </location>
</feature>
<dbReference type="PROSITE" id="PS51450">
    <property type="entry name" value="LRR"/>
    <property type="match status" value="7"/>
</dbReference>
<evidence type="ECO:0008006" key="6">
    <source>
        <dbReference type="Google" id="ProtNLM"/>
    </source>
</evidence>
<feature type="transmembrane region" description="Helical" evidence="4">
    <location>
        <begin position="1450"/>
        <end position="1478"/>
    </location>
</feature>
<evidence type="ECO:0000256" key="2">
    <source>
        <dbReference type="ARBA" id="ARBA00022737"/>
    </source>
</evidence>
<keyword evidence="1" id="KW-0433">Leucine-rich repeat</keyword>
<proteinExistence type="predicted"/>